<dbReference type="InterPro" id="IPR000182">
    <property type="entry name" value="GNAT_dom"/>
</dbReference>
<evidence type="ECO:0000313" key="3">
    <source>
        <dbReference type="Proteomes" id="UP000182635"/>
    </source>
</evidence>
<dbReference type="RefSeq" id="WP_046922451.1">
    <property type="nucleotide sequence ID" value="NZ_AYYL01000004.1"/>
</dbReference>
<protein>
    <recommendedName>
        <fullName evidence="1">N-acetyltransferase domain-containing protein</fullName>
    </recommendedName>
</protein>
<reference evidence="3" key="1">
    <citation type="submission" date="2016-10" db="EMBL/GenBank/DDBJ databases">
        <authorList>
            <person name="Varghese N."/>
            <person name="Submissions S."/>
        </authorList>
    </citation>
    <scope>NUCLEOTIDE SEQUENCE [LARGE SCALE GENOMIC DNA]</scope>
    <source>
        <strain evidence="3">DSM 20403</strain>
    </source>
</reference>
<organism evidence="2 3">
    <name type="scientific">Ligilactobacillus ruminis DSM 20403 = NBRC 102161</name>
    <dbReference type="NCBI Taxonomy" id="1423798"/>
    <lineage>
        <taxon>Bacteria</taxon>
        <taxon>Bacillati</taxon>
        <taxon>Bacillota</taxon>
        <taxon>Bacilli</taxon>
        <taxon>Lactobacillales</taxon>
        <taxon>Lactobacillaceae</taxon>
        <taxon>Ligilactobacillus</taxon>
    </lineage>
</organism>
<sequence>MKYVRQATLGDLSEISAIFEDAKKVLSNDGSSQWQNGSPSIENFKKDIEDGCCYVLIVDEEVAGMASLIEGPDKNYQRIDSGEWKNRSDDYIAIHRVAISSKYQGLHLNDTFFACLLTVIETKGFKHVRIDTHPKNQRLQHIADKFGFEYRGIIHIEDETVDPERKAYELELG</sequence>
<dbReference type="AlphaFoldDB" id="A0A1I2PXK0"/>
<name>A0A1I2PXK0_9LACO</name>
<dbReference type="Proteomes" id="UP000182635">
    <property type="component" value="Unassembled WGS sequence"/>
</dbReference>
<accession>A0A1I2PXK0</accession>
<dbReference type="Gene3D" id="3.40.630.30">
    <property type="match status" value="1"/>
</dbReference>
<dbReference type="PROSITE" id="PS51186">
    <property type="entry name" value="GNAT"/>
    <property type="match status" value="1"/>
</dbReference>
<dbReference type="OrthoDB" id="9796381at2"/>
<evidence type="ECO:0000313" key="2">
    <source>
        <dbReference type="EMBL" id="SFG18091.1"/>
    </source>
</evidence>
<dbReference type="GO" id="GO:0016747">
    <property type="term" value="F:acyltransferase activity, transferring groups other than amino-acyl groups"/>
    <property type="evidence" value="ECO:0007669"/>
    <property type="project" value="InterPro"/>
</dbReference>
<dbReference type="InterPro" id="IPR016181">
    <property type="entry name" value="Acyl_CoA_acyltransferase"/>
</dbReference>
<evidence type="ECO:0000259" key="1">
    <source>
        <dbReference type="PROSITE" id="PS51186"/>
    </source>
</evidence>
<feature type="domain" description="N-acetyltransferase" evidence="1">
    <location>
        <begin position="2"/>
        <end position="173"/>
    </location>
</feature>
<dbReference type="SUPFAM" id="SSF55729">
    <property type="entry name" value="Acyl-CoA N-acyltransferases (Nat)"/>
    <property type="match status" value="1"/>
</dbReference>
<gene>
    <name evidence="2" type="ORF">SAMN02910432_00239</name>
</gene>
<proteinExistence type="predicted"/>
<dbReference type="EMBL" id="FOPI01000004">
    <property type="protein sequence ID" value="SFG18091.1"/>
    <property type="molecule type" value="Genomic_DNA"/>
</dbReference>
<dbReference type="Pfam" id="PF00583">
    <property type="entry name" value="Acetyltransf_1"/>
    <property type="match status" value="1"/>
</dbReference>